<name>A0A550CVE1_9AGAR</name>
<dbReference type="GO" id="GO:0005634">
    <property type="term" value="C:nucleus"/>
    <property type="evidence" value="ECO:0007669"/>
    <property type="project" value="TreeGrafter"/>
</dbReference>
<evidence type="ECO:0008006" key="3">
    <source>
        <dbReference type="Google" id="ProtNLM"/>
    </source>
</evidence>
<dbReference type="GO" id="GO:0005737">
    <property type="term" value="C:cytoplasm"/>
    <property type="evidence" value="ECO:0007669"/>
    <property type="project" value="TreeGrafter"/>
</dbReference>
<proteinExistence type="predicted"/>
<organism evidence="1 2">
    <name type="scientific">Schizophyllum amplum</name>
    <dbReference type="NCBI Taxonomy" id="97359"/>
    <lineage>
        <taxon>Eukaryota</taxon>
        <taxon>Fungi</taxon>
        <taxon>Dikarya</taxon>
        <taxon>Basidiomycota</taxon>
        <taxon>Agaricomycotina</taxon>
        <taxon>Agaricomycetes</taxon>
        <taxon>Agaricomycetidae</taxon>
        <taxon>Agaricales</taxon>
        <taxon>Schizophyllaceae</taxon>
        <taxon>Schizophyllum</taxon>
    </lineage>
</organism>
<keyword evidence="2" id="KW-1185">Reference proteome</keyword>
<dbReference type="EMBL" id="VDMD01000002">
    <property type="protein sequence ID" value="TRM68745.1"/>
    <property type="molecule type" value="Genomic_DNA"/>
</dbReference>
<dbReference type="AlphaFoldDB" id="A0A550CVE1"/>
<dbReference type="PANTHER" id="PTHR31285:SF0">
    <property type="entry name" value="NICOTINAMIDE MONONUCLEOTIDE ADENYLYLTRANSFERASE"/>
    <property type="match status" value="1"/>
</dbReference>
<dbReference type="STRING" id="97359.A0A550CVE1"/>
<protein>
    <recommendedName>
        <fullName evidence="3">Nicotinamide-nucleotide adenylyltransferase</fullName>
    </recommendedName>
</protein>
<dbReference type="PANTHER" id="PTHR31285">
    <property type="entry name" value="NICOTINAMIDE MONONUCLEOTIDE ADENYLYLTRANSFERASE"/>
    <property type="match status" value="1"/>
</dbReference>
<dbReference type="GO" id="GO:0016887">
    <property type="term" value="F:ATP hydrolysis activity"/>
    <property type="evidence" value="ECO:0007669"/>
    <property type="project" value="TreeGrafter"/>
</dbReference>
<comment type="caution">
    <text evidence="1">The sequence shown here is derived from an EMBL/GenBank/DDBJ whole genome shotgun (WGS) entry which is preliminary data.</text>
</comment>
<evidence type="ECO:0000313" key="1">
    <source>
        <dbReference type="EMBL" id="TRM68745.1"/>
    </source>
</evidence>
<dbReference type="InterPro" id="IPR014729">
    <property type="entry name" value="Rossmann-like_a/b/a_fold"/>
</dbReference>
<dbReference type="GO" id="GO:0000309">
    <property type="term" value="F:nicotinamide-nucleotide adenylyltransferase activity"/>
    <property type="evidence" value="ECO:0007669"/>
    <property type="project" value="TreeGrafter"/>
</dbReference>
<reference evidence="1 2" key="1">
    <citation type="journal article" date="2019" name="New Phytol.">
        <title>Comparative genomics reveals unique wood-decay strategies and fruiting body development in the Schizophyllaceae.</title>
        <authorList>
            <person name="Almasi E."/>
            <person name="Sahu N."/>
            <person name="Krizsan K."/>
            <person name="Balint B."/>
            <person name="Kovacs G.M."/>
            <person name="Kiss B."/>
            <person name="Cseklye J."/>
            <person name="Drula E."/>
            <person name="Henrissat B."/>
            <person name="Nagy I."/>
            <person name="Chovatia M."/>
            <person name="Adam C."/>
            <person name="LaButti K."/>
            <person name="Lipzen A."/>
            <person name="Riley R."/>
            <person name="Grigoriev I.V."/>
            <person name="Nagy L.G."/>
        </authorList>
    </citation>
    <scope>NUCLEOTIDE SEQUENCE [LARGE SCALE GENOMIC DNA]</scope>
    <source>
        <strain evidence="1 2">NL-1724</strain>
    </source>
</reference>
<evidence type="ECO:0000313" key="2">
    <source>
        <dbReference type="Proteomes" id="UP000320762"/>
    </source>
</evidence>
<dbReference type="Proteomes" id="UP000320762">
    <property type="component" value="Unassembled WGS sequence"/>
</dbReference>
<gene>
    <name evidence="1" type="ORF">BD626DRAFT_482611</name>
</gene>
<sequence>MTRGIDELPSAEQLDGITSDVQHGRQDIAMIWTPAADWPPAVQNLSILDSSFNPPTRAHLALASLSSLSNNRQTPGSESSHALLLLLSVQNADKPPPDPARDASYAQRLQMMILLAQELGPHTAVAVTSEPTFVGKARVLRRWLNAQKAGPPADASLSFLVGYDTLQRILAPKYYGNTEAMRAALGTFFGEHGARLLVARRDAAAYPAFDGAPDLEAHLAEFHAAIETVDMQDEDGVAVDDLMKISSSAVRKAVSRDDTGWKDIASPCIVDYIRQQHLYRAA</sequence>
<dbReference type="OrthoDB" id="5591297at2759"/>
<dbReference type="Gene3D" id="3.40.50.620">
    <property type="entry name" value="HUPs"/>
    <property type="match status" value="1"/>
</dbReference>
<dbReference type="SUPFAM" id="SSF52374">
    <property type="entry name" value="Nucleotidylyl transferase"/>
    <property type="match status" value="1"/>
</dbReference>
<accession>A0A550CVE1</accession>